<protein>
    <submittedName>
        <fullName evidence="1">Uncharacterized protein</fullName>
    </submittedName>
</protein>
<organism evidence="1 2">
    <name type="scientific">Williamwhitmania taraxaci</name>
    <dbReference type="NCBI Taxonomy" id="1640674"/>
    <lineage>
        <taxon>Bacteria</taxon>
        <taxon>Pseudomonadati</taxon>
        <taxon>Bacteroidota</taxon>
        <taxon>Bacteroidia</taxon>
        <taxon>Bacteroidales</taxon>
        <taxon>Williamwhitmaniaceae</taxon>
        <taxon>Williamwhitmania</taxon>
    </lineage>
</organism>
<gene>
    <name evidence="1" type="ORF">SAMN05216323_11445</name>
</gene>
<dbReference type="EMBL" id="FMYP01000144">
    <property type="protein sequence ID" value="SDD34509.1"/>
    <property type="molecule type" value="Genomic_DNA"/>
</dbReference>
<dbReference type="AlphaFoldDB" id="A0A1G6TZJ1"/>
<proteinExistence type="predicted"/>
<sequence length="48" mass="5662">MFITNAEIHIYMPKANITPELKAIWMNKLNTVNPKIKFEIKALEDFIQ</sequence>
<name>A0A1G6TZJ1_9BACT</name>
<dbReference type="Proteomes" id="UP000199452">
    <property type="component" value="Unassembled WGS sequence"/>
</dbReference>
<evidence type="ECO:0000313" key="1">
    <source>
        <dbReference type="EMBL" id="SDD34509.1"/>
    </source>
</evidence>
<keyword evidence="2" id="KW-1185">Reference proteome</keyword>
<evidence type="ECO:0000313" key="2">
    <source>
        <dbReference type="Proteomes" id="UP000199452"/>
    </source>
</evidence>
<accession>A0A1G6TZJ1</accession>
<dbReference type="STRING" id="1640674.SAMN05216323_11445"/>
<reference evidence="1 2" key="1">
    <citation type="submission" date="2016-09" db="EMBL/GenBank/DDBJ databases">
        <authorList>
            <person name="Capua I."/>
            <person name="De Benedictis P."/>
            <person name="Joannis T."/>
            <person name="Lombin L.H."/>
            <person name="Cattoli G."/>
        </authorList>
    </citation>
    <scope>NUCLEOTIDE SEQUENCE [LARGE SCALE GENOMIC DNA]</scope>
    <source>
        <strain evidence="1 2">A7P-90m</strain>
    </source>
</reference>